<evidence type="ECO:0000313" key="2">
    <source>
        <dbReference type="EMBL" id="RBP66646.1"/>
    </source>
</evidence>
<dbReference type="InterPro" id="IPR046061">
    <property type="entry name" value="DUF6019"/>
</dbReference>
<protein>
    <submittedName>
        <fullName evidence="2">Uncharacterized protein</fullName>
    </submittedName>
</protein>
<dbReference type="AlphaFoldDB" id="A0A366I9U0"/>
<dbReference type="Proteomes" id="UP000253490">
    <property type="component" value="Unassembled WGS sequence"/>
</dbReference>
<dbReference type="RefSeq" id="WP_170128177.1">
    <property type="nucleotide sequence ID" value="NZ_QNRX01000005.1"/>
</dbReference>
<evidence type="ECO:0000256" key="1">
    <source>
        <dbReference type="SAM" id="Phobius"/>
    </source>
</evidence>
<organism evidence="2 3">
    <name type="scientific">Alkalibaculum bacchi</name>
    <dbReference type="NCBI Taxonomy" id="645887"/>
    <lineage>
        <taxon>Bacteria</taxon>
        <taxon>Bacillati</taxon>
        <taxon>Bacillota</taxon>
        <taxon>Clostridia</taxon>
        <taxon>Eubacteriales</taxon>
        <taxon>Eubacteriaceae</taxon>
        <taxon>Alkalibaculum</taxon>
    </lineage>
</organism>
<keyword evidence="1" id="KW-0812">Transmembrane</keyword>
<keyword evidence="3" id="KW-1185">Reference proteome</keyword>
<reference evidence="2 3" key="1">
    <citation type="submission" date="2018-06" db="EMBL/GenBank/DDBJ databases">
        <title>Genomic Encyclopedia of Type Strains, Phase IV (KMG-IV): sequencing the most valuable type-strain genomes for metagenomic binning, comparative biology and taxonomic classification.</title>
        <authorList>
            <person name="Goeker M."/>
        </authorList>
    </citation>
    <scope>NUCLEOTIDE SEQUENCE [LARGE SCALE GENOMIC DNA]</scope>
    <source>
        <strain evidence="2 3">DSM 22112</strain>
    </source>
</reference>
<keyword evidence="1" id="KW-0472">Membrane</keyword>
<accession>A0A366I9U0</accession>
<proteinExistence type="predicted"/>
<evidence type="ECO:0000313" key="3">
    <source>
        <dbReference type="Proteomes" id="UP000253490"/>
    </source>
</evidence>
<name>A0A366I9U0_9FIRM</name>
<feature type="transmembrane region" description="Helical" evidence="1">
    <location>
        <begin position="6"/>
        <end position="29"/>
    </location>
</feature>
<comment type="caution">
    <text evidence="2">The sequence shown here is derived from an EMBL/GenBank/DDBJ whole genome shotgun (WGS) entry which is preliminary data.</text>
</comment>
<keyword evidence="1" id="KW-1133">Transmembrane helix</keyword>
<dbReference type="Pfam" id="PF19483">
    <property type="entry name" value="DUF6019"/>
    <property type="match status" value="1"/>
</dbReference>
<dbReference type="EMBL" id="QNRX01000005">
    <property type="protein sequence ID" value="RBP66646.1"/>
    <property type="molecule type" value="Genomic_DNA"/>
</dbReference>
<sequence>MMIGPNVFISLFVFPIIIAIPAIILYFIIKLAVKNAIKEARDDGFLK</sequence>
<gene>
    <name evidence="2" type="ORF">DES36_10525</name>
</gene>